<protein>
    <submittedName>
        <fullName evidence="1">Uncharacterized protein</fullName>
    </submittedName>
</protein>
<dbReference type="AlphaFoldDB" id="A0A239M932"/>
<organism evidence="1 2">
    <name type="scientific">Ekhidna lutea</name>
    <dbReference type="NCBI Taxonomy" id="447679"/>
    <lineage>
        <taxon>Bacteria</taxon>
        <taxon>Pseudomonadati</taxon>
        <taxon>Bacteroidota</taxon>
        <taxon>Cytophagia</taxon>
        <taxon>Cytophagales</taxon>
        <taxon>Reichenbachiellaceae</taxon>
        <taxon>Ekhidna</taxon>
    </lineage>
</organism>
<dbReference type="Proteomes" id="UP000198393">
    <property type="component" value="Unassembled WGS sequence"/>
</dbReference>
<name>A0A239M932_EKHLU</name>
<proteinExistence type="predicted"/>
<dbReference type="EMBL" id="FZPD01000007">
    <property type="protein sequence ID" value="SNT38494.1"/>
    <property type="molecule type" value="Genomic_DNA"/>
</dbReference>
<evidence type="ECO:0000313" key="1">
    <source>
        <dbReference type="EMBL" id="SNT38494.1"/>
    </source>
</evidence>
<gene>
    <name evidence="1" type="ORF">SAMN05421640_3688</name>
</gene>
<sequence>MKVTTILLLLLCTCACGSKFKAHVNMRIMVPIKVRVTEVDLNDHWPFKSTLEKADPYLSELIIETSNQYPLNQDEGKIRLNSDPFPSSLFSWIFPPSFFTKVFTIDKPRPDDDSPAVGVALRR</sequence>
<accession>A0A239M932</accession>
<evidence type="ECO:0000313" key="2">
    <source>
        <dbReference type="Proteomes" id="UP000198393"/>
    </source>
</evidence>
<keyword evidence="2" id="KW-1185">Reference proteome</keyword>
<reference evidence="1 2" key="1">
    <citation type="submission" date="2017-06" db="EMBL/GenBank/DDBJ databases">
        <authorList>
            <person name="Kim H.J."/>
            <person name="Triplett B.A."/>
        </authorList>
    </citation>
    <scope>NUCLEOTIDE SEQUENCE [LARGE SCALE GENOMIC DNA]</scope>
    <source>
        <strain evidence="1 2">DSM 19307</strain>
    </source>
</reference>